<dbReference type="PANTHER" id="PTHR24029:SF1">
    <property type="entry name" value="TRANSCRIPTION-REPAIR-COUPLING FACTOR"/>
    <property type="match status" value="1"/>
</dbReference>
<dbReference type="InterPro" id="IPR004807">
    <property type="entry name" value="UvrB"/>
</dbReference>
<feature type="domain" description="UvrB interaction" evidence="3">
    <location>
        <begin position="149"/>
        <end position="233"/>
    </location>
</feature>
<dbReference type="GO" id="GO:0006289">
    <property type="term" value="P:nucleotide-excision repair"/>
    <property type="evidence" value="ECO:0007669"/>
    <property type="project" value="InterPro"/>
</dbReference>
<keyword evidence="2" id="KW-0067">ATP-binding</keyword>
<dbReference type="AlphaFoldDB" id="X1M769"/>
<dbReference type="EMBL" id="BARV01006513">
    <property type="protein sequence ID" value="GAI13946.1"/>
    <property type="molecule type" value="Genomic_DNA"/>
</dbReference>
<evidence type="ECO:0000313" key="4">
    <source>
        <dbReference type="EMBL" id="GAI13946.1"/>
    </source>
</evidence>
<name>X1M769_9ZZZZ</name>
<dbReference type="GO" id="GO:0016887">
    <property type="term" value="F:ATP hydrolysis activity"/>
    <property type="evidence" value="ECO:0007669"/>
    <property type="project" value="InterPro"/>
</dbReference>
<dbReference type="GO" id="GO:0005524">
    <property type="term" value="F:ATP binding"/>
    <property type="evidence" value="ECO:0007669"/>
    <property type="project" value="UniProtKB-KW"/>
</dbReference>
<organism evidence="4">
    <name type="scientific">marine sediment metagenome</name>
    <dbReference type="NCBI Taxonomy" id="412755"/>
    <lineage>
        <taxon>unclassified sequences</taxon>
        <taxon>metagenomes</taxon>
        <taxon>ecological metagenomes</taxon>
    </lineage>
</organism>
<dbReference type="Gene3D" id="3.40.50.11180">
    <property type="match status" value="1"/>
</dbReference>
<accession>X1M769</accession>
<gene>
    <name evidence="4" type="ORF">S06H3_13345</name>
</gene>
<dbReference type="InterPro" id="IPR027417">
    <property type="entry name" value="P-loop_NTPase"/>
</dbReference>
<dbReference type="SUPFAM" id="SSF52540">
    <property type="entry name" value="P-loop containing nucleoside triphosphate hydrolases"/>
    <property type="match status" value="1"/>
</dbReference>
<protein>
    <recommendedName>
        <fullName evidence="3">UvrB interaction domain-containing protein</fullName>
    </recommendedName>
</protein>
<proteinExistence type="predicted"/>
<evidence type="ECO:0000256" key="2">
    <source>
        <dbReference type="ARBA" id="ARBA00022840"/>
    </source>
</evidence>
<keyword evidence="1" id="KW-0547">Nucleotide-binding</keyword>
<reference evidence="4" key="1">
    <citation type="journal article" date="2014" name="Front. Microbiol.">
        <title>High frequency of phylogenetically diverse reductive dehalogenase-homologous genes in deep subseafloor sedimentary metagenomes.</title>
        <authorList>
            <person name="Kawai M."/>
            <person name="Futagami T."/>
            <person name="Toyoda A."/>
            <person name="Takaki Y."/>
            <person name="Nishi S."/>
            <person name="Hori S."/>
            <person name="Arai W."/>
            <person name="Tsubouchi T."/>
            <person name="Morono Y."/>
            <person name="Uchiyama I."/>
            <person name="Ito T."/>
            <person name="Fujiyama A."/>
            <person name="Inagaki F."/>
            <person name="Takami H."/>
        </authorList>
    </citation>
    <scope>NUCLEOTIDE SEQUENCE</scope>
    <source>
        <strain evidence="4">Expedition CK06-06</strain>
    </source>
</reference>
<comment type="caution">
    <text evidence="4">The sequence shown here is derived from an EMBL/GenBank/DDBJ whole genome shotgun (WGS) entry which is preliminary data.</text>
</comment>
<dbReference type="GO" id="GO:0003677">
    <property type="term" value="F:DNA binding"/>
    <property type="evidence" value="ECO:0007669"/>
    <property type="project" value="InterPro"/>
</dbReference>
<dbReference type="Pfam" id="PF17757">
    <property type="entry name" value="UvrB_inter"/>
    <property type="match status" value="1"/>
</dbReference>
<dbReference type="InterPro" id="IPR041471">
    <property type="entry name" value="UvrB_inter"/>
</dbReference>
<dbReference type="PANTHER" id="PTHR24029">
    <property type="entry name" value="UVRABC SYSTEM PROTEIN B"/>
    <property type="match status" value="1"/>
</dbReference>
<dbReference type="Gene3D" id="3.30.2060.10">
    <property type="entry name" value="Penicillin-binding protein 1b domain"/>
    <property type="match status" value="1"/>
</dbReference>
<evidence type="ECO:0000256" key="1">
    <source>
        <dbReference type="ARBA" id="ARBA00022741"/>
    </source>
</evidence>
<dbReference type="GO" id="GO:0009380">
    <property type="term" value="C:excinuclease repair complex"/>
    <property type="evidence" value="ECO:0007669"/>
    <property type="project" value="InterPro"/>
</dbReference>
<evidence type="ECO:0000259" key="3">
    <source>
        <dbReference type="Pfam" id="PF17757"/>
    </source>
</evidence>
<sequence length="369" mass="41304">MRLKLTQLLHLVEEMPAYRQLVDELEQKNGTAKAVVLEAAKPYLIAALYQSLRLPMVVVTAQPEKCRKLYEQLLTWSDPSQVKLFPEPDALPYERIASDASTELERVQVLSALADINGEAHAPLVVVSAPALMQKTTPHGDFISACHTVKLGMNIEPFHLLRQWEAMGYRMENMVEMPGTIGHRGGIIDIYPPTSDLPVRLEFLGNTIESIRLFDPASQRSLTSASSIAIGPAIELLTPLLSNRAELEQVLGSINLSGCSAEIRQQFKQELAMLLDKQRPHNMQFYAPLFNKDSILNFLPPACLLVLDEPMNIEQAVDDLEAQASQLRTEKLERGELSPDFPKPYFTWKELEPQAPAATLYHGKRQSRG</sequence>